<dbReference type="Proteomes" id="UP001597474">
    <property type="component" value="Unassembled WGS sequence"/>
</dbReference>
<evidence type="ECO:0000256" key="2">
    <source>
        <dbReference type="ARBA" id="ARBA00012438"/>
    </source>
</evidence>
<dbReference type="EC" id="2.7.13.3" evidence="2"/>
<organism evidence="18 19">
    <name type="scientific">Sulfitobacter aestuarii</name>
    <dbReference type="NCBI Taxonomy" id="2161676"/>
    <lineage>
        <taxon>Bacteria</taxon>
        <taxon>Pseudomonadati</taxon>
        <taxon>Pseudomonadota</taxon>
        <taxon>Alphaproteobacteria</taxon>
        <taxon>Rhodobacterales</taxon>
        <taxon>Roseobacteraceae</taxon>
        <taxon>Sulfitobacter</taxon>
    </lineage>
</organism>
<keyword evidence="4" id="KW-0597">Phosphoprotein</keyword>
<keyword evidence="15" id="KW-0675">Receptor</keyword>
<keyword evidence="9" id="KW-0677">Repeat</keyword>
<keyword evidence="8" id="KW-0808">Transferase</keyword>
<dbReference type="InterPro" id="IPR001610">
    <property type="entry name" value="PAC"/>
</dbReference>
<keyword evidence="3" id="KW-0600">Photoreceptor protein</keyword>
<dbReference type="InterPro" id="IPR000700">
    <property type="entry name" value="PAS-assoc_C"/>
</dbReference>
<dbReference type="SMART" id="SM00091">
    <property type="entry name" value="PAS"/>
    <property type="match status" value="1"/>
</dbReference>
<dbReference type="Pfam" id="PF13426">
    <property type="entry name" value="PAS_9"/>
    <property type="match status" value="1"/>
</dbReference>
<dbReference type="InterPro" id="IPR011102">
    <property type="entry name" value="Sig_transdc_His_kinase_HWE"/>
</dbReference>
<evidence type="ECO:0000256" key="3">
    <source>
        <dbReference type="ARBA" id="ARBA00022543"/>
    </source>
</evidence>
<dbReference type="InterPro" id="IPR036890">
    <property type="entry name" value="HATPase_C_sf"/>
</dbReference>
<evidence type="ECO:0000256" key="12">
    <source>
        <dbReference type="ARBA" id="ARBA00022840"/>
    </source>
</evidence>
<evidence type="ECO:0000256" key="8">
    <source>
        <dbReference type="ARBA" id="ARBA00022679"/>
    </source>
</evidence>
<evidence type="ECO:0000256" key="1">
    <source>
        <dbReference type="ARBA" id="ARBA00000085"/>
    </source>
</evidence>
<evidence type="ECO:0000313" key="19">
    <source>
        <dbReference type="Proteomes" id="UP001597474"/>
    </source>
</evidence>
<keyword evidence="13" id="KW-0157">Chromophore</keyword>
<keyword evidence="12" id="KW-0067">ATP-binding</keyword>
<evidence type="ECO:0000259" key="17">
    <source>
        <dbReference type="PROSITE" id="PS50113"/>
    </source>
</evidence>
<evidence type="ECO:0000259" key="16">
    <source>
        <dbReference type="PROSITE" id="PS50112"/>
    </source>
</evidence>
<name>A0ABW5U6G5_9RHOB</name>
<evidence type="ECO:0000256" key="7">
    <source>
        <dbReference type="ARBA" id="ARBA00022643"/>
    </source>
</evidence>
<keyword evidence="19" id="KW-1185">Reference proteome</keyword>
<dbReference type="PANTHER" id="PTHR41523">
    <property type="entry name" value="TWO-COMPONENT SYSTEM SENSOR PROTEIN"/>
    <property type="match status" value="1"/>
</dbReference>
<keyword evidence="11" id="KW-0418">Kinase</keyword>
<dbReference type="CDD" id="cd00130">
    <property type="entry name" value="PAS"/>
    <property type="match status" value="1"/>
</dbReference>
<dbReference type="SMART" id="SM00086">
    <property type="entry name" value="PAC"/>
    <property type="match status" value="1"/>
</dbReference>
<evidence type="ECO:0000256" key="11">
    <source>
        <dbReference type="ARBA" id="ARBA00022777"/>
    </source>
</evidence>
<evidence type="ECO:0000256" key="9">
    <source>
        <dbReference type="ARBA" id="ARBA00022737"/>
    </source>
</evidence>
<dbReference type="SMART" id="SM00911">
    <property type="entry name" value="HWE_HK"/>
    <property type="match status" value="1"/>
</dbReference>
<sequence>MNSKLELHGGAISKPVQLDDIMVQAVRHARLPLCITDPTLPDNPIVYANQAFTELTGYALEEIVGRNCRFLQGPDTTPDSIETVRKILSERRVDTVEILNYRKDGTSFVNALQIGPINDENGELVYFFGSQLDISARRRKERESRELAERELLHRLRNIVNVMSAMVRMTAREESNPAVFASKVIERISALGNAHFDTIGRTDKFGIGFSALVEPILQAYAPGGASQIKIGGVDPEVPRDLISPLTLALHELATSAVKHGALSTYEGKIDLHLRIEEADVPQLCITWQERGGPEVVTPERSSGSEIIQSLTRAVGGTLTYDWQCEGLIARASFPMTELLR</sequence>
<dbReference type="PROSITE" id="PS50112">
    <property type="entry name" value="PAS"/>
    <property type="match status" value="1"/>
</dbReference>
<evidence type="ECO:0000256" key="15">
    <source>
        <dbReference type="ARBA" id="ARBA00023170"/>
    </source>
</evidence>
<dbReference type="PANTHER" id="PTHR41523:SF8">
    <property type="entry name" value="ETHYLENE RESPONSE SENSOR PROTEIN"/>
    <property type="match status" value="1"/>
</dbReference>
<evidence type="ECO:0000256" key="10">
    <source>
        <dbReference type="ARBA" id="ARBA00022741"/>
    </source>
</evidence>
<reference evidence="19" key="1">
    <citation type="journal article" date="2019" name="Int. J. Syst. Evol. Microbiol.">
        <title>The Global Catalogue of Microorganisms (GCM) 10K type strain sequencing project: providing services to taxonomists for standard genome sequencing and annotation.</title>
        <authorList>
            <consortium name="The Broad Institute Genomics Platform"/>
            <consortium name="The Broad Institute Genome Sequencing Center for Infectious Disease"/>
            <person name="Wu L."/>
            <person name="Ma J."/>
        </authorList>
    </citation>
    <scope>NUCLEOTIDE SEQUENCE [LARGE SCALE GENOMIC DNA]</scope>
    <source>
        <strain evidence="19">TISTR 2562</strain>
    </source>
</reference>
<dbReference type="PROSITE" id="PS50113">
    <property type="entry name" value="PAC"/>
    <property type="match status" value="1"/>
</dbReference>
<keyword evidence="7" id="KW-0288">FMN</keyword>
<evidence type="ECO:0000256" key="4">
    <source>
        <dbReference type="ARBA" id="ARBA00022553"/>
    </source>
</evidence>
<gene>
    <name evidence="18" type="ORF">ACFSUD_17670</name>
</gene>
<evidence type="ECO:0000256" key="13">
    <source>
        <dbReference type="ARBA" id="ARBA00022991"/>
    </source>
</evidence>
<keyword evidence="5" id="KW-0716">Sensory transduction</keyword>
<evidence type="ECO:0000256" key="5">
    <source>
        <dbReference type="ARBA" id="ARBA00022606"/>
    </source>
</evidence>
<keyword evidence="6" id="KW-0285">Flavoprotein</keyword>
<keyword evidence="14" id="KW-0843">Virulence</keyword>
<dbReference type="InterPro" id="IPR000014">
    <property type="entry name" value="PAS"/>
</dbReference>
<protein>
    <recommendedName>
        <fullName evidence="2">histidine kinase</fullName>
        <ecNumber evidence="2">2.7.13.3</ecNumber>
    </recommendedName>
</protein>
<dbReference type="InterPro" id="IPR035965">
    <property type="entry name" value="PAS-like_dom_sf"/>
</dbReference>
<feature type="domain" description="PAC" evidence="17">
    <location>
        <begin position="94"/>
        <end position="146"/>
    </location>
</feature>
<evidence type="ECO:0000256" key="14">
    <source>
        <dbReference type="ARBA" id="ARBA00023026"/>
    </source>
</evidence>
<dbReference type="RefSeq" id="WP_386375830.1">
    <property type="nucleotide sequence ID" value="NZ_JBHUMP010000024.1"/>
</dbReference>
<comment type="catalytic activity">
    <reaction evidence="1">
        <text>ATP + protein L-histidine = ADP + protein N-phospho-L-histidine.</text>
        <dbReference type="EC" id="2.7.13.3"/>
    </reaction>
</comment>
<dbReference type="EMBL" id="JBHUMP010000024">
    <property type="protein sequence ID" value="MFD2741404.1"/>
    <property type="molecule type" value="Genomic_DNA"/>
</dbReference>
<evidence type="ECO:0000256" key="6">
    <source>
        <dbReference type="ARBA" id="ARBA00022630"/>
    </source>
</evidence>
<keyword evidence="10" id="KW-0547">Nucleotide-binding</keyword>
<comment type="caution">
    <text evidence="18">The sequence shown here is derived from an EMBL/GenBank/DDBJ whole genome shotgun (WGS) entry which is preliminary data.</text>
</comment>
<evidence type="ECO:0000313" key="18">
    <source>
        <dbReference type="EMBL" id="MFD2741404.1"/>
    </source>
</evidence>
<dbReference type="Pfam" id="PF07536">
    <property type="entry name" value="HWE_HK"/>
    <property type="match status" value="1"/>
</dbReference>
<dbReference type="Gene3D" id="3.30.565.10">
    <property type="entry name" value="Histidine kinase-like ATPase, C-terminal domain"/>
    <property type="match status" value="1"/>
</dbReference>
<dbReference type="SUPFAM" id="SSF55785">
    <property type="entry name" value="PYP-like sensor domain (PAS domain)"/>
    <property type="match status" value="1"/>
</dbReference>
<dbReference type="Gene3D" id="3.30.450.20">
    <property type="entry name" value="PAS domain"/>
    <property type="match status" value="1"/>
</dbReference>
<dbReference type="NCBIfam" id="TIGR00229">
    <property type="entry name" value="sensory_box"/>
    <property type="match status" value="1"/>
</dbReference>
<proteinExistence type="predicted"/>
<feature type="domain" description="PAS" evidence="16">
    <location>
        <begin position="42"/>
        <end position="91"/>
    </location>
</feature>
<accession>A0ABW5U6G5</accession>